<protein>
    <submittedName>
        <fullName evidence="2">Uncharacterized protein</fullName>
    </submittedName>
</protein>
<feature type="region of interest" description="Disordered" evidence="1">
    <location>
        <begin position="1023"/>
        <end position="1050"/>
    </location>
</feature>
<evidence type="ECO:0000313" key="2">
    <source>
        <dbReference type="EMBL" id="KAK4474583.1"/>
    </source>
</evidence>
<dbReference type="Proteomes" id="UP001292079">
    <property type="component" value="Unassembled WGS sequence"/>
</dbReference>
<keyword evidence="3" id="KW-1185">Reference proteome</keyword>
<feature type="compositionally biased region" description="Low complexity" evidence="1">
    <location>
        <begin position="1146"/>
        <end position="1160"/>
    </location>
</feature>
<sequence>MSNYRWKLKSSKDPLGLRLISSLDFDRDPEAKFSKTPHLVYTYESKYKKNEMKTHLLLGDVLRIVYLLLRNCKNQLVLRNVLKHCQHFCRQMPSGDIHLCTPTGFSSLGPISLPNYPCTILNSTLLFIVHWSSDNILKEILSVAYNSLPSHETWYSCCTKMSLHSLSHLILKPEANKRILNFAKALSIKPGQMSNASSWLSTLQTNQNNSTDNLPFVNPYGSYQDWELYKELFDCLPKSLTTILKMNIGLPVHHIAALGLLINSFHNTCIYLFTDTQPTPVYSLNVQLDERLPVNLFNTMQNLHQAVSICLSRLRDSYPSLMSAGACLRARYELLKINGDNVQQQPYLRIARGRARLFESESVARDNISRIFSEEVNPHILNLIDLLELTHHNLCHLTANIFLLGPFYNRDISLFDRNSTLINSKQWVIESLTYMKKLVHLANRLPKLNSSLFVETSFRLLEYLTTDVTRYLHSLRDKVLFFKHRLSQSHTFIINTWIPAYKEISTEVNSRADIDLKYFFSSLQSQYDVIEAWTRCQYDGELRHIGSEMISLLTTLSKCWKCQFLYRNLKLPCPVLSIPYGSRNNSSHSLLKEHNVIPLSPWPPNHPSFVLTQHLVQTNLHEYNNHKTCPSSTHSQDFVYSKLTFSHGTSTRMSKSNLNIELSPIVSSNNSNHKDDACNFFTNNFSHETLRNDQLNVTSDISVEAPALHIINHPSSCTDVMGNPSEFSALDVYSHQSAEKLSTIKNLPDQSTPIYNSILLNANTKEISDNKSPSSVNPSATLSNTNRRFEVNSIDVDAKSPKEVEHINSCVRSLYEPDNNHFNSIIISDESKKDSYSGYTKYYKSHNKTNINQDNQISNSTSPPNNDIFVHTHVQASFTSTSENVVENIAQIDNEYSEQSSVVVNQSATSPVIAHVVISDRLPLLNSPSETCEEHTTTRPPISTTSITKNNTYSVSINDDNIQYPQCNISQSEQEIFSGLDSLLGENVSASSSQRVSFYLPTSSNSFKPNSMDAETTCDHYEIHSNHKGTPEKSQEYSYPEDESMSNNDSNFNNNDNISDLLEFSDICICEKQPKGKSVKKVCIYLPSSATTNSSIKDIVSQCNNEEYHTNSDEPDSCIMSLDRRRAGKLKRKLREFNRSTFSKRISTNPSNISNTSETIHPNNNDETSKDIQIVDSLHYMPITNGSRTFEETLHTPCSLTNTNEIRPANSIETVTPWLKEKSLHPLAPGPVTAAILGQSVPLLSSDISIDLTVDD</sequence>
<organism evidence="2 3">
    <name type="scientific">Schistosoma mekongi</name>
    <name type="common">Parasitic worm</name>
    <dbReference type="NCBI Taxonomy" id="38744"/>
    <lineage>
        <taxon>Eukaryota</taxon>
        <taxon>Metazoa</taxon>
        <taxon>Spiralia</taxon>
        <taxon>Lophotrochozoa</taxon>
        <taxon>Platyhelminthes</taxon>
        <taxon>Trematoda</taxon>
        <taxon>Digenea</taxon>
        <taxon>Strigeidida</taxon>
        <taxon>Schistosomatoidea</taxon>
        <taxon>Schistosomatidae</taxon>
        <taxon>Schistosoma</taxon>
    </lineage>
</organism>
<gene>
    <name evidence="2" type="ORF">MN116_001723</name>
</gene>
<feature type="region of interest" description="Disordered" evidence="1">
    <location>
        <begin position="1145"/>
        <end position="1168"/>
    </location>
</feature>
<dbReference type="EMBL" id="JALJAT010000001">
    <property type="protein sequence ID" value="KAK4474583.1"/>
    <property type="molecule type" value="Genomic_DNA"/>
</dbReference>
<feature type="compositionally biased region" description="Basic and acidic residues" evidence="1">
    <location>
        <begin position="1023"/>
        <end position="1035"/>
    </location>
</feature>
<reference evidence="2" key="1">
    <citation type="submission" date="2022-04" db="EMBL/GenBank/DDBJ databases">
        <authorList>
            <person name="Xu L."/>
            <person name="Lv Z."/>
        </authorList>
    </citation>
    <scope>NUCLEOTIDE SEQUENCE</scope>
    <source>
        <strain evidence="2">LV_2022a</strain>
    </source>
</reference>
<dbReference type="AlphaFoldDB" id="A0AAE1ZJ03"/>
<evidence type="ECO:0000313" key="3">
    <source>
        <dbReference type="Proteomes" id="UP001292079"/>
    </source>
</evidence>
<reference evidence="2" key="2">
    <citation type="journal article" date="2023" name="Infect Dis Poverty">
        <title>Chromosome-scale genome of the human blood fluke Schistosoma mekongi and its implications for public health.</title>
        <authorList>
            <person name="Zhou M."/>
            <person name="Xu L."/>
            <person name="Xu D."/>
            <person name="Chen W."/>
            <person name="Khan J."/>
            <person name="Hu Y."/>
            <person name="Huang H."/>
            <person name="Wei H."/>
            <person name="Zhang Y."/>
            <person name="Chusongsang P."/>
            <person name="Tanasarnprasert K."/>
            <person name="Hu X."/>
            <person name="Limpanont Y."/>
            <person name="Lv Z."/>
        </authorList>
    </citation>
    <scope>NUCLEOTIDE SEQUENCE</scope>
    <source>
        <strain evidence="2">LV_2022a</strain>
    </source>
</reference>
<accession>A0AAE1ZJ03</accession>
<comment type="caution">
    <text evidence="2">The sequence shown here is derived from an EMBL/GenBank/DDBJ whole genome shotgun (WGS) entry which is preliminary data.</text>
</comment>
<proteinExistence type="predicted"/>
<name>A0AAE1ZJ03_SCHME</name>
<evidence type="ECO:0000256" key="1">
    <source>
        <dbReference type="SAM" id="MobiDB-lite"/>
    </source>
</evidence>